<dbReference type="PROSITE" id="PS51283">
    <property type="entry name" value="DUSP"/>
    <property type="match status" value="1"/>
</dbReference>
<dbReference type="AlphaFoldDB" id="A0A8I6RMX2"/>
<dbReference type="InterPro" id="IPR038765">
    <property type="entry name" value="Papain-like_cys_pep_sf"/>
</dbReference>
<comment type="subcellular location">
    <subcellularLocation>
        <location evidence="3">Cytoplasm</location>
    </subcellularLocation>
    <subcellularLocation>
        <location evidence="2">Nucleus</location>
    </subcellularLocation>
</comment>
<dbReference type="CDD" id="cd02668">
    <property type="entry name" value="Peptidase_C19L"/>
    <property type="match status" value="1"/>
</dbReference>
<dbReference type="SUPFAM" id="SSF54236">
    <property type="entry name" value="Ubiquitin-like"/>
    <property type="match status" value="1"/>
</dbReference>
<dbReference type="InterPro" id="IPR028889">
    <property type="entry name" value="USP"/>
</dbReference>
<dbReference type="InterPro" id="IPR044743">
    <property type="entry name" value="Ubl_USP48"/>
</dbReference>
<evidence type="ECO:0000256" key="5">
    <source>
        <dbReference type="ARBA" id="ARBA00012759"/>
    </source>
</evidence>
<dbReference type="RefSeq" id="XP_014249270.1">
    <property type="nucleotide sequence ID" value="XM_014393784.2"/>
</dbReference>
<dbReference type="Gene3D" id="3.90.70.10">
    <property type="entry name" value="Cysteine proteinases"/>
    <property type="match status" value="1"/>
</dbReference>
<dbReference type="InterPro" id="IPR050164">
    <property type="entry name" value="Peptidase_C19"/>
</dbReference>
<dbReference type="PROSITE" id="PS00973">
    <property type="entry name" value="USP_2"/>
    <property type="match status" value="1"/>
</dbReference>
<keyword evidence="19" id="KW-1185">Reference proteome</keyword>
<evidence type="ECO:0000256" key="4">
    <source>
        <dbReference type="ARBA" id="ARBA00009085"/>
    </source>
</evidence>
<feature type="domain" description="USP" evidence="16">
    <location>
        <begin position="89"/>
        <end position="427"/>
    </location>
</feature>
<dbReference type="PROSITE" id="PS00972">
    <property type="entry name" value="USP_1"/>
    <property type="match status" value="1"/>
</dbReference>
<evidence type="ECO:0000256" key="2">
    <source>
        <dbReference type="ARBA" id="ARBA00004123"/>
    </source>
</evidence>
<evidence type="ECO:0000256" key="14">
    <source>
        <dbReference type="SAM" id="MobiDB-lite"/>
    </source>
</evidence>
<dbReference type="Gene3D" id="3.10.20.90">
    <property type="entry name" value="Phosphatidylinositol 3-kinase Catalytic Subunit, Chain A, domain 1"/>
    <property type="match status" value="1"/>
</dbReference>
<evidence type="ECO:0000256" key="11">
    <source>
        <dbReference type="ARBA" id="ARBA00022807"/>
    </source>
</evidence>
<evidence type="ECO:0000256" key="13">
    <source>
        <dbReference type="ARBA" id="ARBA00035173"/>
    </source>
</evidence>
<evidence type="ECO:0000256" key="6">
    <source>
        <dbReference type="ARBA" id="ARBA00022490"/>
    </source>
</evidence>
<evidence type="ECO:0000256" key="12">
    <source>
        <dbReference type="ARBA" id="ARBA00023242"/>
    </source>
</evidence>
<keyword evidence="9" id="KW-0833">Ubl conjugation pathway</keyword>
<protein>
    <recommendedName>
        <fullName evidence="13">Ubiquitin carboxyl-terminal hydrolase 48</fullName>
        <ecNumber evidence="5">3.4.19.12</ecNumber>
    </recommendedName>
</protein>
<keyword evidence="12" id="KW-0539">Nucleus</keyword>
<evidence type="ECO:0000259" key="16">
    <source>
        <dbReference type="PROSITE" id="PS50235"/>
    </source>
</evidence>
<dbReference type="GO" id="GO:0006508">
    <property type="term" value="P:proteolysis"/>
    <property type="evidence" value="ECO:0007669"/>
    <property type="project" value="UniProtKB-KW"/>
</dbReference>
<dbReference type="InterPro" id="IPR006615">
    <property type="entry name" value="Pept_C19_DUSP"/>
</dbReference>
<evidence type="ECO:0000259" key="17">
    <source>
        <dbReference type="PROSITE" id="PS51283"/>
    </source>
</evidence>
<sequence length="1083" mass="123498">MPPPKKVHLDRAAWSWAETTEVSDVTEDHIKSAYRVTVQPCKIGSCRRNCRGNPFCLSGLGESKWFGEQKESSEDDDVDIELRETDSFVGLKNLGATCYVNSLLQLWFHNLAFRNGILLWDPKEDPLEALDTKIENDHVQDVVEPRTAVGHLQLLFALMQFSRQKSIDPSGFIRSLNLEPSMQQDAQEFSKLFISLLEDNLGQQSNPLVQNLIVNNFRGEYSYITRCSNCMKESVSPSMFYELELNVKGNKTLHESLQEFLKEEYLDGTNMYSCRYCQDKQEASRFIRLDKLPPVLNLQLMRFIYDRQKGHKKKLNTCIQFPDSLDMSPYLNPPDKEKVPVLYNLSAVLIHKGPSAYSGHYIAHICDQTSGTWYKFNDEHVEKMEGKKLKLGANDDDEEGSKKVKQPRLAKGLLASSNAYMLVYTAAGCQEANKIITEANLQSHLRKQIEVCNRYFEQLILDAKERKKMERCGTKALRGEIVSLLYSLPVEQTTDFEKWEIIPSSWLVQWLGNVTAPVQPIDNTKIVCSHNKLNPNCVTSAKYINRETGNILFEKYSGGPRLIAVDSLCKDCVLTKCKGIRFRYKIAEDAKEITSLLKQKEELYTQGFWVGKRSLKSWRRKAVQIFTSDREEQTEKLYNENEHCLSPSNFDVDMIVNSDTKATVDSPVVRKETNNGNSNVNLCENYKHSNGTVKGAKRKRDDADMKEDGESGDEEKQMKADEQDDFNEEFNEDIICVHDKLVHETNSRRLIPQAAWEKFKVYFPSAREFQKDAEICSQCQSLASEGQAIKDLYKQQALSQKELLPGLLFRRNRPKLSAGTFHVVSVSEFLKPWRRFVRDAGRMEPLYSIRNKTLLCKHNLLLFDRESENDVSNLAALTDDEWTSLSGLYEIDQAITVTYEAEGVITATSPSVCEECLNDKKEHEQKALLQYDNQTIYIRPINHKVDSDDGTDHSLAGQDNKAKGPRQNGASELTETSIRRSTRHRKVRGERQVTISSSDTLRDLKLKILHSLGVAPFDQHLSTENGRDLTDSAATLSSLGIFPRSILFLKVDEPPEDSVTPVDDYIKTSEPEEGFKGTVLLKR</sequence>
<evidence type="ECO:0000256" key="8">
    <source>
        <dbReference type="ARBA" id="ARBA00022737"/>
    </source>
</evidence>
<organism evidence="18 19">
    <name type="scientific">Cimex lectularius</name>
    <name type="common">Bed bug</name>
    <name type="synonym">Acanthia lectularia</name>
    <dbReference type="NCBI Taxonomy" id="79782"/>
    <lineage>
        <taxon>Eukaryota</taxon>
        <taxon>Metazoa</taxon>
        <taxon>Ecdysozoa</taxon>
        <taxon>Arthropoda</taxon>
        <taxon>Hexapoda</taxon>
        <taxon>Insecta</taxon>
        <taxon>Pterygota</taxon>
        <taxon>Neoptera</taxon>
        <taxon>Paraneoptera</taxon>
        <taxon>Hemiptera</taxon>
        <taxon>Heteroptera</taxon>
        <taxon>Panheteroptera</taxon>
        <taxon>Cimicomorpha</taxon>
        <taxon>Cimicidae</taxon>
        <taxon>Cimex</taxon>
    </lineage>
</organism>
<dbReference type="SUPFAM" id="SSF54001">
    <property type="entry name" value="Cysteine proteinases"/>
    <property type="match status" value="1"/>
</dbReference>
<dbReference type="GO" id="GO:0005829">
    <property type="term" value="C:cytosol"/>
    <property type="evidence" value="ECO:0007669"/>
    <property type="project" value="TreeGrafter"/>
</dbReference>
<dbReference type="EC" id="3.4.19.12" evidence="5"/>
<evidence type="ECO:0000256" key="9">
    <source>
        <dbReference type="ARBA" id="ARBA00022786"/>
    </source>
</evidence>
<keyword evidence="7" id="KW-0645">Protease</keyword>
<evidence type="ECO:0000256" key="7">
    <source>
        <dbReference type="ARBA" id="ARBA00022670"/>
    </source>
</evidence>
<keyword evidence="10" id="KW-0378">Hydrolase</keyword>
<keyword evidence="11" id="KW-0788">Thiol protease</keyword>
<dbReference type="GO" id="GO:0016579">
    <property type="term" value="P:protein deubiquitination"/>
    <property type="evidence" value="ECO:0007669"/>
    <property type="project" value="InterPro"/>
</dbReference>
<dbReference type="Gene3D" id="3.30.2230.10">
    <property type="entry name" value="DUSP-like"/>
    <property type="match status" value="1"/>
</dbReference>
<evidence type="ECO:0000313" key="19">
    <source>
        <dbReference type="Proteomes" id="UP000494040"/>
    </source>
</evidence>
<dbReference type="InterPro" id="IPR029071">
    <property type="entry name" value="Ubiquitin-like_domsf"/>
</dbReference>
<keyword evidence="6" id="KW-0963">Cytoplasm</keyword>
<dbReference type="GeneID" id="106666521"/>
<dbReference type="PANTHER" id="PTHR24006">
    <property type="entry name" value="UBIQUITIN CARBOXYL-TERMINAL HYDROLASE"/>
    <property type="match status" value="1"/>
</dbReference>
<dbReference type="InterPro" id="IPR001394">
    <property type="entry name" value="Peptidase_C19_UCH"/>
</dbReference>
<dbReference type="InterPro" id="IPR033841">
    <property type="entry name" value="Pep_USP48"/>
</dbReference>
<accession>A0A8I6RMX2</accession>
<proteinExistence type="inferred from homology"/>
<evidence type="ECO:0000256" key="1">
    <source>
        <dbReference type="ARBA" id="ARBA00000707"/>
    </source>
</evidence>
<dbReference type="SUPFAM" id="SSF143791">
    <property type="entry name" value="DUSP-like"/>
    <property type="match status" value="1"/>
</dbReference>
<dbReference type="OrthoDB" id="289038at2759"/>
<name>A0A8I6RMX2_CIMLE</name>
<evidence type="ECO:0000256" key="10">
    <source>
        <dbReference type="ARBA" id="ARBA00022801"/>
    </source>
</evidence>
<reference evidence="18" key="1">
    <citation type="submission" date="2022-01" db="UniProtKB">
        <authorList>
            <consortium name="EnsemblMetazoa"/>
        </authorList>
    </citation>
    <scope>IDENTIFICATION</scope>
</reference>
<dbReference type="GO" id="GO:0004843">
    <property type="term" value="F:cysteine-type deubiquitinase activity"/>
    <property type="evidence" value="ECO:0007669"/>
    <property type="project" value="UniProtKB-EC"/>
</dbReference>
<dbReference type="InterPro" id="IPR035927">
    <property type="entry name" value="DUSP-like_sf"/>
</dbReference>
<dbReference type="Proteomes" id="UP000494040">
    <property type="component" value="Unassembled WGS sequence"/>
</dbReference>
<dbReference type="FunFam" id="3.90.70.10:FF:000029">
    <property type="entry name" value="ubiquitin carboxyl-terminal hydrolase 48 isoform X1"/>
    <property type="match status" value="1"/>
</dbReference>
<feature type="domain" description="Ubiquitin-like" evidence="15">
    <location>
        <begin position="974"/>
        <end position="1056"/>
    </location>
</feature>
<feature type="region of interest" description="Disordered" evidence="14">
    <location>
        <begin position="691"/>
        <end position="721"/>
    </location>
</feature>
<evidence type="ECO:0000313" key="18">
    <source>
        <dbReference type="EnsemblMetazoa" id="XP_014249270.1"/>
    </source>
</evidence>
<dbReference type="InterPro" id="IPR000626">
    <property type="entry name" value="Ubiquitin-like_dom"/>
</dbReference>
<dbReference type="Pfam" id="PF00443">
    <property type="entry name" value="UCH"/>
    <property type="match status" value="1"/>
</dbReference>
<dbReference type="PANTHER" id="PTHR24006:SF722">
    <property type="entry name" value="UBIQUITIN CARBOXYL-TERMINAL HYDROLASE 48"/>
    <property type="match status" value="1"/>
</dbReference>
<dbReference type="CDD" id="cd01795">
    <property type="entry name" value="Ubl_USP48"/>
    <property type="match status" value="1"/>
</dbReference>
<evidence type="ECO:0000256" key="3">
    <source>
        <dbReference type="ARBA" id="ARBA00004496"/>
    </source>
</evidence>
<feature type="region of interest" description="Disordered" evidence="14">
    <location>
        <begin position="943"/>
        <end position="994"/>
    </location>
</feature>
<keyword evidence="8" id="KW-0677">Repeat</keyword>
<feature type="compositionally biased region" description="Basic and acidic residues" evidence="14">
    <location>
        <begin position="699"/>
        <end position="721"/>
    </location>
</feature>
<dbReference type="EnsemblMetazoa" id="XM_014393784.2">
    <property type="protein sequence ID" value="XP_014249270.1"/>
    <property type="gene ID" value="LOC106666521"/>
</dbReference>
<dbReference type="GO" id="GO:0005634">
    <property type="term" value="C:nucleus"/>
    <property type="evidence" value="ECO:0007669"/>
    <property type="project" value="UniProtKB-SubCell"/>
</dbReference>
<dbReference type="PROSITE" id="PS50235">
    <property type="entry name" value="USP_3"/>
    <property type="match status" value="1"/>
</dbReference>
<dbReference type="InterPro" id="IPR018200">
    <property type="entry name" value="USP_CS"/>
</dbReference>
<evidence type="ECO:0000259" key="15">
    <source>
        <dbReference type="PROSITE" id="PS50053"/>
    </source>
</evidence>
<dbReference type="GO" id="GO:0004197">
    <property type="term" value="F:cysteine-type endopeptidase activity"/>
    <property type="evidence" value="ECO:0007669"/>
    <property type="project" value="InterPro"/>
</dbReference>
<dbReference type="PROSITE" id="PS50053">
    <property type="entry name" value="UBIQUITIN_2"/>
    <property type="match status" value="1"/>
</dbReference>
<comment type="catalytic activity">
    <reaction evidence="1">
        <text>Thiol-dependent hydrolysis of ester, thioester, amide, peptide and isopeptide bonds formed by the C-terminal Gly of ubiquitin (a 76-residue protein attached to proteins as an intracellular targeting signal).</text>
        <dbReference type="EC" id="3.4.19.12"/>
    </reaction>
</comment>
<feature type="compositionally biased region" description="Basic and acidic residues" evidence="14">
    <location>
        <begin position="943"/>
        <end position="952"/>
    </location>
</feature>
<feature type="domain" description="DUSP" evidence="17">
    <location>
        <begin position="473"/>
        <end position="568"/>
    </location>
</feature>
<comment type="similarity">
    <text evidence="4">Belongs to the peptidase C19 family.</text>
</comment>
<dbReference type="Pfam" id="PF06337">
    <property type="entry name" value="DUSP"/>
    <property type="match status" value="1"/>
</dbReference>